<keyword evidence="13 16" id="KW-0103">Bromodomain</keyword>
<dbReference type="PROSITE" id="PS52014">
    <property type="entry name" value="SAMD1_WH"/>
    <property type="match status" value="1"/>
</dbReference>
<dbReference type="PROSITE" id="PS01359">
    <property type="entry name" value="ZF_PHD_1"/>
    <property type="match status" value="1"/>
</dbReference>
<dbReference type="SMART" id="SM00293">
    <property type="entry name" value="PWWP"/>
    <property type="match status" value="1"/>
</dbReference>
<evidence type="ECO:0000256" key="16">
    <source>
        <dbReference type="PROSITE-ProRule" id="PRU00035"/>
    </source>
</evidence>
<dbReference type="GO" id="GO:0003714">
    <property type="term" value="F:transcription corepressor activity"/>
    <property type="evidence" value="ECO:0007669"/>
    <property type="project" value="InterPro"/>
</dbReference>
<dbReference type="GeneID" id="8236519"/>
<dbReference type="InterPro" id="IPR000313">
    <property type="entry name" value="PWWP_dom"/>
</dbReference>
<dbReference type="VEuPathDB" id="VectorBase:PHUM157180"/>
<evidence type="ECO:0000256" key="8">
    <source>
        <dbReference type="ARBA" id="ARBA00022771"/>
    </source>
</evidence>
<evidence type="ECO:0000256" key="9">
    <source>
        <dbReference type="ARBA" id="ARBA00022833"/>
    </source>
</evidence>
<dbReference type="Pfam" id="PF00439">
    <property type="entry name" value="Bromodomain"/>
    <property type="match status" value="1"/>
</dbReference>
<dbReference type="SUPFAM" id="SSF57903">
    <property type="entry name" value="FYVE/PHD zinc finger"/>
    <property type="match status" value="1"/>
</dbReference>
<feature type="domain" description="PWWP" evidence="21">
    <location>
        <begin position="278"/>
        <end position="329"/>
    </location>
</feature>
<feature type="domain" description="PHD-type" evidence="20">
    <location>
        <begin position="95"/>
        <end position="142"/>
    </location>
</feature>
<dbReference type="PROSITE" id="PS50016">
    <property type="entry name" value="ZF_PHD_2"/>
    <property type="match status" value="1"/>
</dbReference>
<dbReference type="KEGG" id="phu:Phum_PHUM157180"/>
<organism>
    <name type="scientific">Pediculus humanus subsp. corporis</name>
    <name type="common">Body louse</name>
    <dbReference type="NCBI Taxonomy" id="121224"/>
    <lineage>
        <taxon>Eukaryota</taxon>
        <taxon>Metazoa</taxon>
        <taxon>Ecdysozoa</taxon>
        <taxon>Arthropoda</taxon>
        <taxon>Hexapoda</taxon>
        <taxon>Insecta</taxon>
        <taxon>Pterygota</taxon>
        <taxon>Neoptera</taxon>
        <taxon>Paraneoptera</taxon>
        <taxon>Psocodea</taxon>
        <taxon>Troctomorpha</taxon>
        <taxon>Phthiraptera</taxon>
        <taxon>Anoplura</taxon>
        <taxon>Pediculidae</taxon>
        <taxon>Pediculus</taxon>
    </lineage>
</organism>
<evidence type="ECO:0000256" key="14">
    <source>
        <dbReference type="ARBA" id="ARBA00023163"/>
    </source>
</evidence>
<evidence type="ECO:0000259" key="22">
    <source>
        <dbReference type="PROSITE" id="PS50865"/>
    </source>
</evidence>
<evidence type="ECO:0000256" key="7">
    <source>
        <dbReference type="ARBA" id="ARBA00022723"/>
    </source>
</evidence>
<keyword evidence="5" id="KW-1017">Isopeptide bond</keyword>
<dbReference type="InterPro" id="IPR011011">
    <property type="entry name" value="Znf_FYVE_PHD"/>
</dbReference>
<dbReference type="Pfam" id="PF00855">
    <property type="entry name" value="PWWP"/>
    <property type="match status" value="1"/>
</dbReference>
<dbReference type="STRING" id="121224.E0VFH3"/>
<dbReference type="PANTHER" id="PTHR46379">
    <property type="entry name" value="ZINC FINGER MYND DOMAIN-CONTAINING"/>
    <property type="match status" value="1"/>
</dbReference>
<dbReference type="InterPro" id="IPR013083">
    <property type="entry name" value="Znf_RING/FYVE/PHD"/>
</dbReference>
<evidence type="ECO:0000256" key="2">
    <source>
        <dbReference type="ARBA" id="ARBA00004286"/>
    </source>
</evidence>
<evidence type="ECO:0000259" key="19">
    <source>
        <dbReference type="PROSITE" id="PS50014"/>
    </source>
</evidence>
<dbReference type="GO" id="GO:0034243">
    <property type="term" value="P:regulation of transcription elongation by RNA polymerase II"/>
    <property type="evidence" value="ECO:0007669"/>
    <property type="project" value="InterPro"/>
</dbReference>
<feature type="compositionally biased region" description="Polar residues" evidence="18">
    <location>
        <begin position="445"/>
        <end position="478"/>
    </location>
</feature>
<dbReference type="InterPro" id="IPR019787">
    <property type="entry name" value="Znf_PHD-finger"/>
</dbReference>
<evidence type="ECO:0000259" key="20">
    <source>
        <dbReference type="PROSITE" id="PS50016"/>
    </source>
</evidence>
<keyword evidence="8 17" id="KW-0863">Zinc-finger</keyword>
<keyword evidence="4" id="KW-0678">Repressor</keyword>
<dbReference type="CTD" id="8236519"/>
<keyword evidence="14" id="KW-0804">Transcription</keyword>
<evidence type="ECO:0000313" key="26">
    <source>
        <dbReference type="Proteomes" id="UP000009046"/>
    </source>
</evidence>
<dbReference type="Proteomes" id="UP000009046">
    <property type="component" value="Unassembled WGS sequence"/>
</dbReference>
<feature type="compositionally biased region" description="Basic and acidic residues" evidence="18">
    <location>
        <begin position="403"/>
        <end position="440"/>
    </location>
</feature>
<dbReference type="HOGENOM" id="CLU_031462_2_0_1"/>
<keyword evidence="26" id="KW-1185">Reference proteome</keyword>
<dbReference type="SUPFAM" id="SSF47370">
    <property type="entry name" value="Bromodomain"/>
    <property type="match status" value="1"/>
</dbReference>
<evidence type="ECO:0000259" key="23">
    <source>
        <dbReference type="PROSITE" id="PS52014"/>
    </source>
</evidence>
<dbReference type="GO" id="GO:0008270">
    <property type="term" value="F:zinc ion binding"/>
    <property type="evidence" value="ECO:0007669"/>
    <property type="project" value="UniProtKB-KW"/>
</dbReference>
<dbReference type="FunCoup" id="E0VFH3">
    <property type="interactions" value="582"/>
</dbReference>
<keyword evidence="11" id="KW-0156">Chromatin regulator</keyword>
<name>E0VFH3_PEDHC</name>
<dbReference type="FunFam" id="6.10.140.2220:FF:000002">
    <property type="entry name" value="Protein kinase C-binding protein 1 isoform C"/>
    <property type="match status" value="1"/>
</dbReference>
<dbReference type="SUPFAM" id="SSF63748">
    <property type="entry name" value="Tudor/PWWP/MBT"/>
    <property type="match status" value="1"/>
</dbReference>
<feature type="compositionally biased region" description="Basic and acidic residues" evidence="18">
    <location>
        <begin position="383"/>
        <end position="396"/>
    </location>
</feature>
<keyword evidence="12" id="KW-0805">Transcription regulation</keyword>
<evidence type="ECO:0000259" key="21">
    <source>
        <dbReference type="PROSITE" id="PS50812"/>
    </source>
</evidence>
<dbReference type="Gene3D" id="2.30.30.140">
    <property type="match status" value="1"/>
</dbReference>
<dbReference type="InParanoid" id="E0VFH3"/>
<dbReference type="GO" id="GO:0005694">
    <property type="term" value="C:chromosome"/>
    <property type="evidence" value="ECO:0007669"/>
    <property type="project" value="UniProtKB-SubCell"/>
</dbReference>
<evidence type="ECO:0000256" key="10">
    <source>
        <dbReference type="ARBA" id="ARBA00022843"/>
    </source>
</evidence>
<dbReference type="Pfam" id="PF21524">
    <property type="entry name" value="SAMD1_WH"/>
    <property type="match status" value="1"/>
</dbReference>
<dbReference type="SMART" id="SM00249">
    <property type="entry name" value="PHD"/>
    <property type="match status" value="1"/>
</dbReference>
<reference evidence="24" key="1">
    <citation type="submission" date="2007-04" db="EMBL/GenBank/DDBJ databases">
        <title>Annotation of Pediculus humanus corporis strain USDA.</title>
        <authorList>
            <person name="Kirkness E."/>
            <person name="Hannick L."/>
            <person name="Hass B."/>
            <person name="Bruggner R."/>
            <person name="Lawson D."/>
            <person name="Bidwell S."/>
            <person name="Joardar V."/>
            <person name="Caler E."/>
            <person name="Walenz B."/>
            <person name="Inman J."/>
            <person name="Schobel S."/>
            <person name="Galinsky K."/>
            <person name="Amedeo P."/>
            <person name="Strausberg R."/>
        </authorList>
    </citation>
    <scope>NUCLEOTIDE SEQUENCE</scope>
    <source>
        <strain evidence="24">USDA</strain>
    </source>
</reference>
<keyword evidence="15" id="KW-0539">Nucleus</keyword>
<feature type="domain" description="Bromo" evidence="19">
    <location>
        <begin position="165"/>
        <end position="235"/>
    </location>
</feature>
<dbReference type="eggNOG" id="KOG3612">
    <property type="taxonomic scope" value="Eukaryota"/>
</dbReference>
<dbReference type="SUPFAM" id="SSF144232">
    <property type="entry name" value="HIT/MYND zinc finger-like"/>
    <property type="match status" value="1"/>
</dbReference>
<evidence type="ECO:0000256" key="4">
    <source>
        <dbReference type="ARBA" id="ARBA00022491"/>
    </source>
</evidence>
<dbReference type="GO" id="GO:0003677">
    <property type="term" value="F:DNA binding"/>
    <property type="evidence" value="ECO:0007669"/>
    <property type="project" value="InterPro"/>
</dbReference>
<dbReference type="PROSITE" id="PS50812">
    <property type="entry name" value="PWWP"/>
    <property type="match status" value="1"/>
</dbReference>
<reference evidence="25" key="3">
    <citation type="submission" date="2021-02" db="UniProtKB">
        <authorList>
            <consortium name="EnsemblMetazoa"/>
        </authorList>
    </citation>
    <scope>IDENTIFICATION</scope>
    <source>
        <strain evidence="25">USDA</strain>
    </source>
</reference>
<evidence type="ECO:0000256" key="6">
    <source>
        <dbReference type="ARBA" id="ARBA00022553"/>
    </source>
</evidence>
<evidence type="ECO:0000313" key="25">
    <source>
        <dbReference type="EnsemblMetazoa" id="PHUM157180-PA"/>
    </source>
</evidence>
<reference evidence="24" key="2">
    <citation type="submission" date="2007-04" db="EMBL/GenBank/DDBJ databases">
        <title>The genome of the human body louse.</title>
        <authorList>
            <consortium name="The Human Body Louse Genome Consortium"/>
            <person name="Kirkness E."/>
            <person name="Walenz B."/>
            <person name="Hass B."/>
            <person name="Bruggner R."/>
            <person name="Strausberg R."/>
        </authorList>
    </citation>
    <scope>NUCLEOTIDE SEQUENCE</scope>
    <source>
        <strain evidence="24">USDA</strain>
    </source>
</reference>
<evidence type="ECO:0000256" key="15">
    <source>
        <dbReference type="ARBA" id="ARBA00023242"/>
    </source>
</evidence>
<dbReference type="InterPro" id="IPR048589">
    <property type="entry name" value="SAMD1-like_WH"/>
</dbReference>
<evidence type="ECO:0000256" key="18">
    <source>
        <dbReference type="SAM" id="MobiDB-lite"/>
    </source>
</evidence>
<dbReference type="InterPro" id="IPR019786">
    <property type="entry name" value="Zinc_finger_PHD-type_CS"/>
</dbReference>
<dbReference type="Gene3D" id="6.10.140.2220">
    <property type="match status" value="1"/>
</dbReference>
<dbReference type="GO" id="GO:0009966">
    <property type="term" value="P:regulation of signal transduction"/>
    <property type="evidence" value="ECO:0007669"/>
    <property type="project" value="TreeGrafter"/>
</dbReference>
<dbReference type="OrthoDB" id="6272564at2759"/>
<accession>E0VFH3</accession>
<comment type="subcellular location">
    <subcellularLocation>
        <location evidence="2">Chromosome</location>
    </subcellularLocation>
    <subcellularLocation>
        <location evidence="1">Nucleus</location>
    </subcellularLocation>
</comment>
<protein>
    <submittedName>
        <fullName evidence="24 25">Zinc finger protein MYND domain-containing protein, putative</fullName>
    </submittedName>
</protein>
<dbReference type="PANTHER" id="PTHR46379:SF1">
    <property type="entry name" value="ZINC FINGER MYND DOMAIN-CONTAINING PROTEIN 11"/>
    <property type="match status" value="1"/>
</dbReference>
<evidence type="ECO:0000256" key="17">
    <source>
        <dbReference type="PROSITE-ProRule" id="PRU00134"/>
    </source>
</evidence>
<dbReference type="Gene3D" id="3.30.40.10">
    <property type="entry name" value="Zinc/RING finger domain, C3HC4 (zinc finger)"/>
    <property type="match status" value="1"/>
</dbReference>
<dbReference type="InterPro" id="IPR036427">
    <property type="entry name" value="Bromodomain-like_sf"/>
</dbReference>
<keyword evidence="10" id="KW-0832">Ubl conjugation</keyword>
<evidence type="ECO:0000256" key="12">
    <source>
        <dbReference type="ARBA" id="ARBA00023015"/>
    </source>
</evidence>
<dbReference type="EMBL" id="AAZO01001837">
    <property type="status" value="NOT_ANNOTATED_CDS"/>
    <property type="molecule type" value="Genomic_DNA"/>
</dbReference>
<evidence type="ECO:0000313" key="24">
    <source>
        <dbReference type="EMBL" id="EEB12129.1"/>
    </source>
</evidence>
<dbReference type="CDD" id="cd20159">
    <property type="entry name" value="PWWP_BS69"/>
    <property type="match status" value="1"/>
</dbReference>
<dbReference type="Gene3D" id="1.20.920.10">
    <property type="entry name" value="Bromodomain-like"/>
    <property type="match status" value="1"/>
</dbReference>
<dbReference type="EMBL" id="DS235111">
    <property type="protein sequence ID" value="EEB12129.1"/>
    <property type="molecule type" value="Genomic_DNA"/>
</dbReference>
<sequence>MTRRRVSCPQVTQQLWDAIKNIRGQRQVPTAERIQKFMLKEFGVSEEEVTRQLNHCVRDGLIEITKRTISKGNYIGSEQEGYKLPLLSLKPDDFDWYCFDCHRAGDVICCSRPNCLRVYHLACISSTDLPEGAFVCHVCKMCEVTPDKFQMKKSKLNRLLGYTLQKLKSKYPLTLKDQRLPPPNKNVLAGSDMNLTLMEDKIDQHRYKLLEEFHVDALNIVHNMVIYNGVDSAVADIARQMLRDCIQDLQEIKQCVDCYKQSHGDKKKLWFCKPCRKPHELVYAKQFGFPYWPAKVIKVEDDQYDVRFFGAQHLRAMIPKAHIRPISVNIHTLQGKRSSAWNKACEELKRHQELLEKARIATNNFTKFVESSSSSDSDSDMASAKDTRHGKSKEASDSNDIESSAREKKQFTRSTSKKETSTSPENDFKVSTKGKNKDGGKIGQRASQRVMNKSEETIVSSSSQEPITRSVSVQTSRAEVTAEESQELVQKAERIAELEKELQVQLNASKMLEVELNKTRVILERMRSDHEDELSEINNKHVMNISEIKKKQWCYNCETEAIYHCCWNTAYCSVECQQAHWQSEHKRVCRRKR</sequence>
<dbReference type="InterPro" id="IPR047268">
    <property type="entry name" value="PWWP_BS69"/>
</dbReference>
<dbReference type="InterPro" id="IPR002893">
    <property type="entry name" value="Znf_MYND"/>
</dbReference>
<gene>
    <name evidence="25" type="primary">8236519</name>
    <name evidence="24" type="ORF">Phum_PHUM157180</name>
</gene>
<feature type="region of interest" description="Disordered" evidence="18">
    <location>
        <begin position="369"/>
        <end position="483"/>
    </location>
</feature>
<dbReference type="PROSITE" id="PS01360">
    <property type="entry name" value="ZF_MYND_1"/>
    <property type="match status" value="1"/>
</dbReference>
<dbReference type="PROSITE" id="PS50014">
    <property type="entry name" value="BROMODOMAIN_2"/>
    <property type="match status" value="1"/>
</dbReference>
<dbReference type="GO" id="GO:0005634">
    <property type="term" value="C:nucleus"/>
    <property type="evidence" value="ECO:0007669"/>
    <property type="project" value="UniProtKB-SubCell"/>
</dbReference>
<dbReference type="OMA" id="QCHRVYH"/>
<dbReference type="GO" id="GO:0140006">
    <property type="term" value="F:histone H3 reader activity"/>
    <property type="evidence" value="ECO:0007669"/>
    <property type="project" value="UniProtKB-ARBA"/>
</dbReference>
<dbReference type="PROSITE" id="PS50865">
    <property type="entry name" value="ZF_MYND_2"/>
    <property type="match status" value="1"/>
</dbReference>
<evidence type="ECO:0000256" key="13">
    <source>
        <dbReference type="ARBA" id="ARBA00023117"/>
    </source>
</evidence>
<feature type="domain" description="SAMD1-like winged helix (WH)" evidence="23">
    <location>
        <begin position="3"/>
        <end position="79"/>
    </location>
</feature>
<feature type="domain" description="MYND-type" evidence="22">
    <location>
        <begin position="554"/>
        <end position="589"/>
    </location>
</feature>
<keyword evidence="9" id="KW-0862">Zinc</keyword>
<keyword evidence="6" id="KW-0597">Phosphoprotein</keyword>
<dbReference type="Pfam" id="PF24324">
    <property type="entry name" value="MYND_ZMYND11_ZMYD8"/>
    <property type="match status" value="1"/>
</dbReference>
<keyword evidence="7" id="KW-0479">Metal-binding</keyword>
<proteinExistence type="predicted"/>
<dbReference type="InterPro" id="IPR047269">
    <property type="entry name" value="ZMY11"/>
</dbReference>
<keyword evidence="3" id="KW-0158">Chromosome</keyword>
<dbReference type="InterPro" id="IPR001487">
    <property type="entry name" value="Bromodomain"/>
</dbReference>
<evidence type="ECO:0000256" key="3">
    <source>
        <dbReference type="ARBA" id="ARBA00022454"/>
    </source>
</evidence>
<evidence type="ECO:0000256" key="11">
    <source>
        <dbReference type="ARBA" id="ARBA00022853"/>
    </source>
</evidence>
<dbReference type="EnsemblMetazoa" id="PHUM157180-RA">
    <property type="protein sequence ID" value="PHUM157180-PA"/>
    <property type="gene ID" value="PHUM157180"/>
</dbReference>
<dbReference type="InterPro" id="IPR001965">
    <property type="entry name" value="Znf_PHD"/>
</dbReference>
<dbReference type="AlphaFoldDB" id="E0VFH3"/>
<dbReference type="RefSeq" id="XP_002424867.1">
    <property type="nucleotide sequence ID" value="XM_002424822.1"/>
</dbReference>
<evidence type="ECO:0000256" key="5">
    <source>
        <dbReference type="ARBA" id="ARBA00022499"/>
    </source>
</evidence>
<dbReference type="InterPro" id="IPR057053">
    <property type="entry name" value="MYND_ZMYND11_ZMYD8"/>
</dbReference>
<evidence type="ECO:0000256" key="1">
    <source>
        <dbReference type="ARBA" id="ARBA00004123"/>
    </source>
</evidence>